<comment type="similarity">
    <text evidence="1">Belongs to the low molecular weight phosphotyrosine protein phosphatase family.</text>
</comment>
<dbReference type="SMART" id="SM00226">
    <property type="entry name" value="LMWPc"/>
    <property type="match status" value="1"/>
</dbReference>
<reference evidence="7 8" key="1">
    <citation type="journal article" date="2015" name="Genome Announc.">
        <title>Complete Genome Sequence of the Type Strain Corynebacterium mustelae DSM 45274, Isolated from Various Tissues of a Male Ferret with Lethal Sepsis.</title>
        <authorList>
            <person name="Ruckert C."/>
            <person name="Eimer J."/>
            <person name="Winkler A."/>
            <person name="Tauch A."/>
        </authorList>
    </citation>
    <scope>NUCLEOTIDE SEQUENCE [LARGE SCALE GENOMIC DNA]</scope>
    <source>
        <strain evidence="7 8">DSM 45274</strain>
    </source>
</reference>
<keyword evidence="3 7" id="KW-0378">Hydrolase</keyword>
<dbReference type="InterPro" id="IPR023485">
    <property type="entry name" value="Ptyr_pPase"/>
</dbReference>
<name>A0A0G3H5Z9_9CORY</name>
<dbReference type="STRING" id="571915.CMUST_11290"/>
<dbReference type="GO" id="GO:0004725">
    <property type="term" value="F:protein tyrosine phosphatase activity"/>
    <property type="evidence" value="ECO:0007669"/>
    <property type="project" value="UniProtKB-EC"/>
</dbReference>
<dbReference type="CDD" id="cd16343">
    <property type="entry name" value="LMWPTP"/>
    <property type="match status" value="1"/>
</dbReference>
<evidence type="ECO:0000256" key="1">
    <source>
        <dbReference type="ARBA" id="ARBA00011063"/>
    </source>
</evidence>
<reference evidence="8" key="2">
    <citation type="submission" date="2015-05" db="EMBL/GenBank/DDBJ databases">
        <title>Complete genome sequence of Corynebacterium mustelae DSM 45274, isolated from various tissues of a male ferret with lethal sepsis.</title>
        <authorList>
            <person name="Ruckert C."/>
            <person name="Albersmeier A."/>
            <person name="Winkler A."/>
            <person name="Tauch A."/>
        </authorList>
    </citation>
    <scope>NUCLEOTIDE SEQUENCE [LARGE SCALE GENOMIC DNA]</scope>
    <source>
        <strain evidence="8">DSM 45274</strain>
    </source>
</reference>
<sequence length="162" mass="17815">MTAGHKLHITVVCTGNICRSPMGDVILSHAIRNAGLNDDVKVDSCGTGGWHVGEKADRRAITELRKAGYNGDEHRAAQFDDSHANADLIIAMDSSHVQSLLRLGIPETKIRLWRSFDPEAGADVDVEDPYYGYASDFELVRLQVEAGIPGIIDWIRTELEES</sequence>
<organism evidence="7 8">
    <name type="scientific">Corynebacterium mustelae</name>
    <dbReference type="NCBI Taxonomy" id="571915"/>
    <lineage>
        <taxon>Bacteria</taxon>
        <taxon>Bacillati</taxon>
        <taxon>Actinomycetota</taxon>
        <taxon>Actinomycetes</taxon>
        <taxon>Mycobacteriales</taxon>
        <taxon>Corynebacteriaceae</taxon>
        <taxon>Corynebacterium</taxon>
    </lineage>
</organism>
<proteinExistence type="inferred from homology"/>
<feature type="active site" description="Proton donor" evidence="5">
    <location>
        <position position="128"/>
    </location>
</feature>
<evidence type="ECO:0000313" key="8">
    <source>
        <dbReference type="Proteomes" id="UP000035199"/>
    </source>
</evidence>
<evidence type="ECO:0000259" key="6">
    <source>
        <dbReference type="SMART" id="SM00226"/>
    </source>
</evidence>
<protein>
    <recommendedName>
        <fullName evidence="2">protein-tyrosine-phosphatase</fullName>
        <ecNumber evidence="2">3.1.3.48</ecNumber>
    </recommendedName>
</protein>
<accession>A0A0G3H5Z9</accession>
<feature type="domain" description="Phosphotyrosine protein phosphatase I" evidence="6">
    <location>
        <begin position="7"/>
        <end position="154"/>
    </location>
</feature>
<evidence type="ECO:0000256" key="2">
    <source>
        <dbReference type="ARBA" id="ARBA00013064"/>
    </source>
</evidence>
<feature type="active site" evidence="5">
    <location>
        <position position="19"/>
    </location>
</feature>
<dbReference type="PANTHER" id="PTHR11717">
    <property type="entry name" value="LOW MOLECULAR WEIGHT PROTEIN TYROSINE PHOSPHATASE"/>
    <property type="match status" value="1"/>
</dbReference>
<dbReference type="RefSeq" id="WP_083987544.1">
    <property type="nucleotide sequence ID" value="NZ_CP011542.1"/>
</dbReference>
<dbReference type="InterPro" id="IPR036196">
    <property type="entry name" value="Ptyr_pPase_sf"/>
</dbReference>
<gene>
    <name evidence="7" type="ORF">CMUST_11290</name>
</gene>
<evidence type="ECO:0000256" key="3">
    <source>
        <dbReference type="ARBA" id="ARBA00022801"/>
    </source>
</evidence>
<dbReference type="PRINTS" id="PR00719">
    <property type="entry name" value="LMWPTPASE"/>
</dbReference>
<evidence type="ECO:0000313" key="7">
    <source>
        <dbReference type="EMBL" id="AKK06572.1"/>
    </source>
</evidence>
<dbReference type="PATRIC" id="fig|571915.4.peg.2414"/>
<dbReference type="Gene3D" id="3.40.50.2300">
    <property type="match status" value="1"/>
</dbReference>
<dbReference type="EC" id="3.1.3.48" evidence="2"/>
<dbReference type="EMBL" id="CP011542">
    <property type="protein sequence ID" value="AKK06572.1"/>
    <property type="molecule type" value="Genomic_DNA"/>
</dbReference>
<dbReference type="AlphaFoldDB" id="A0A0G3H5Z9"/>
<dbReference type="OrthoDB" id="9784339at2"/>
<dbReference type="SUPFAM" id="SSF52788">
    <property type="entry name" value="Phosphotyrosine protein phosphatases I"/>
    <property type="match status" value="1"/>
</dbReference>
<dbReference type="PANTHER" id="PTHR11717:SF7">
    <property type="entry name" value="LOW MOLECULAR WEIGHT PHOSPHOTYROSINE PROTEIN PHOSPHATASE"/>
    <property type="match status" value="1"/>
</dbReference>
<dbReference type="KEGG" id="cmv:CMUST_11290"/>
<dbReference type="Pfam" id="PF01451">
    <property type="entry name" value="LMWPc"/>
    <property type="match status" value="1"/>
</dbReference>
<dbReference type="Proteomes" id="UP000035199">
    <property type="component" value="Chromosome"/>
</dbReference>
<dbReference type="InterPro" id="IPR017867">
    <property type="entry name" value="Tyr_phospatase_low_mol_wt"/>
</dbReference>
<keyword evidence="8" id="KW-1185">Reference proteome</keyword>
<keyword evidence="4" id="KW-0904">Protein phosphatase</keyword>
<evidence type="ECO:0000256" key="4">
    <source>
        <dbReference type="ARBA" id="ARBA00022912"/>
    </source>
</evidence>
<evidence type="ECO:0000256" key="5">
    <source>
        <dbReference type="PIRSR" id="PIRSR617867-1"/>
    </source>
</evidence>
<feature type="active site" description="Nucleophile" evidence="5">
    <location>
        <position position="13"/>
    </location>
</feature>
<dbReference type="InterPro" id="IPR050438">
    <property type="entry name" value="LMW_PTPase"/>
</dbReference>